<name>A0ABT7DJ31_9ACTN</name>
<dbReference type="CDD" id="cd00085">
    <property type="entry name" value="HNHc"/>
    <property type="match status" value="1"/>
</dbReference>
<dbReference type="Pfam" id="PF13391">
    <property type="entry name" value="HNH_2"/>
    <property type="match status" value="1"/>
</dbReference>
<organism evidence="2 3">
    <name type="scientific">Gordonibacter faecis</name>
    <dbReference type="NCBI Taxonomy" id="3047475"/>
    <lineage>
        <taxon>Bacteria</taxon>
        <taxon>Bacillati</taxon>
        <taxon>Actinomycetota</taxon>
        <taxon>Coriobacteriia</taxon>
        <taxon>Eggerthellales</taxon>
        <taxon>Eggerthellaceae</taxon>
        <taxon>Gordonibacter</taxon>
    </lineage>
</organism>
<dbReference type="Gene3D" id="1.10.30.50">
    <property type="match status" value="1"/>
</dbReference>
<feature type="domain" description="HNH nuclease" evidence="1">
    <location>
        <begin position="143"/>
        <end position="202"/>
    </location>
</feature>
<evidence type="ECO:0000313" key="3">
    <source>
        <dbReference type="Proteomes" id="UP001232750"/>
    </source>
</evidence>
<dbReference type="Proteomes" id="UP001232750">
    <property type="component" value="Unassembled WGS sequence"/>
</dbReference>
<reference evidence="2 3" key="1">
    <citation type="submission" date="2023-05" db="EMBL/GenBank/DDBJ databases">
        <title>Gordonibacter KGMB12511T sp. nov., isolated from faeces of healthy Korean.</title>
        <authorList>
            <person name="Kim H.S."/>
            <person name="Kim J.-S."/>
            <person name="Suh M.K."/>
            <person name="Eom M.K."/>
            <person name="Do H.E."/>
            <person name="Lee J.-S."/>
        </authorList>
    </citation>
    <scope>NUCLEOTIDE SEQUENCE [LARGE SCALE GENOMIC DNA]</scope>
    <source>
        <strain evidence="2 3">KGMB12511</strain>
    </source>
</reference>
<dbReference type="SMART" id="SM00507">
    <property type="entry name" value="HNHc"/>
    <property type="match status" value="1"/>
</dbReference>
<dbReference type="GO" id="GO:0004519">
    <property type="term" value="F:endonuclease activity"/>
    <property type="evidence" value="ECO:0007669"/>
    <property type="project" value="UniProtKB-KW"/>
</dbReference>
<accession>A0ABT7DJ31</accession>
<sequence length="254" mass="29589">MQHFAGISIAGGGYIETDDEPTIPGKWAKENGYTHYYKIPLIGFSEFENKLELMTFIQERWDSLPKDFDSFYTKNRGVAQKYLTRVPKAIFFLIKEYLEENGVGLFDNILIKNEEDSLPEEILKDSRLPKVTQTVTRCVRDTKLSKNLKDKYKNVCQICGKSILLPSKRSYSEGHHIRPLGAGHNGPDVRSNIMVLCPTHHVEFDYGCIAINPSSGRIEHIDSSNEYHNRHPFYDREELDRSFFEYHYQFIFRH</sequence>
<keyword evidence="2" id="KW-0378">Hydrolase</keyword>
<proteinExistence type="predicted"/>
<dbReference type="InterPro" id="IPR003615">
    <property type="entry name" value="HNH_nuc"/>
</dbReference>
<dbReference type="RefSeq" id="WP_283830862.1">
    <property type="nucleotide sequence ID" value="NZ_JASJEU010000003.1"/>
</dbReference>
<keyword evidence="3" id="KW-1185">Reference proteome</keyword>
<evidence type="ECO:0000259" key="1">
    <source>
        <dbReference type="SMART" id="SM00507"/>
    </source>
</evidence>
<protein>
    <submittedName>
        <fullName evidence="2">HNH endonuclease</fullName>
    </submittedName>
</protein>
<keyword evidence="2" id="KW-0540">Nuclease</keyword>
<dbReference type="EMBL" id="JASJEU010000003">
    <property type="protein sequence ID" value="MDJ1649530.1"/>
    <property type="molecule type" value="Genomic_DNA"/>
</dbReference>
<keyword evidence="2" id="KW-0255">Endonuclease</keyword>
<comment type="caution">
    <text evidence="2">The sequence shown here is derived from an EMBL/GenBank/DDBJ whole genome shotgun (WGS) entry which is preliminary data.</text>
</comment>
<gene>
    <name evidence="2" type="ORF">QNJ86_01825</name>
</gene>
<evidence type="ECO:0000313" key="2">
    <source>
        <dbReference type="EMBL" id="MDJ1649530.1"/>
    </source>
</evidence>